<evidence type="ECO:0000256" key="4">
    <source>
        <dbReference type="ARBA" id="ARBA00022679"/>
    </source>
</evidence>
<reference evidence="11 12" key="1">
    <citation type="submission" date="2016-11" db="EMBL/GenBank/DDBJ databases">
        <authorList>
            <person name="Jaros S."/>
            <person name="Januszkiewicz K."/>
            <person name="Wedrychowicz H."/>
        </authorList>
    </citation>
    <scope>NUCLEOTIDE SEQUENCE [LARGE SCALE GENOMIC DNA]</scope>
    <source>
        <strain evidence="11 12">DSM 46144</strain>
    </source>
</reference>
<dbReference type="GO" id="GO:0016020">
    <property type="term" value="C:membrane"/>
    <property type="evidence" value="ECO:0007669"/>
    <property type="project" value="InterPro"/>
</dbReference>
<evidence type="ECO:0000313" key="11">
    <source>
        <dbReference type="EMBL" id="SHN42454.1"/>
    </source>
</evidence>
<keyword evidence="3" id="KW-0597">Phosphoprotein</keyword>
<dbReference type="InterPro" id="IPR036890">
    <property type="entry name" value="HATPase_C_sf"/>
</dbReference>
<keyword evidence="7" id="KW-0067">ATP-binding</keyword>
<dbReference type="Gene3D" id="1.20.5.1930">
    <property type="match status" value="1"/>
</dbReference>
<dbReference type="STRING" id="134849.SAMN05443668_108214"/>
<dbReference type="CDD" id="cd16917">
    <property type="entry name" value="HATPase_UhpB-NarQ-NarX-like"/>
    <property type="match status" value="1"/>
</dbReference>
<protein>
    <recommendedName>
        <fullName evidence="2">histidine kinase</fullName>
        <ecNumber evidence="2">2.7.13.3</ecNumber>
    </recommendedName>
</protein>
<dbReference type="PANTHER" id="PTHR24421:SF10">
    <property type="entry name" value="NITRATE_NITRITE SENSOR PROTEIN NARQ"/>
    <property type="match status" value="1"/>
</dbReference>
<dbReference type="EMBL" id="FRCS01000008">
    <property type="protein sequence ID" value="SHN42454.1"/>
    <property type="molecule type" value="Genomic_DNA"/>
</dbReference>
<name>A0A1M7R821_9ACTN</name>
<feature type="transmembrane region" description="Helical" evidence="9">
    <location>
        <begin position="30"/>
        <end position="47"/>
    </location>
</feature>
<sequence>MTRLIGTASVVAVVLGTAIVAVPLPSPALVVPSVVGVLTLAAVVATWPRSKRWLAPATFGVALVSLGGSALWLRSPGLGGGTWTLLLTAVLMVLLALLCRWAPPVWAWAVGVPAVVAEALLILPTTGSPPLRGWEAVGACAFWSLAGLVGAASGTYLRLLDARRGAAVRAARRAQQVRLAADLHDHVAHDVSAMVLQAQAARVLLGDRAGDVAAVLERIEADGARALTSMQQSIRVLREDDPKDRDVADLTALVEQHPTAVLHVDPELAQVPAALYRVVAESLTNVRKHAGPDAGAVVRLERDQDRLVVTVTNPAGTSSQGPGLGFGLSSLDEQVRTLGGTFSAGPVGHHWEVRAVMQR</sequence>
<comment type="catalytic activity">
    <reaction evidence="1">
        <text>ATP + protein L-histidine = ADP + protein N-phospho-L-histidine.</text>
        <dbReference type="EC" id="2.7.13.3"/>
    </reaction>
</comment>
<evidence type="ECO:0000256" key="2">
    <source>
        <dbReference type="ARBA" id="ARBA00012438"/>
    </source>
</evidence>
<keyword evidence="6 11" id="KW-0418">Kinase</keyword>
<feature type="transmembrane region" description="Helical" evidence="9">
    <location>
        <begin position="80"/>
        <end position="98"/>
    </location>
</feature>
<keyword evidence="9" id="KW-1133">Transmembrane helix</keyword>
<evidence type="ECO:0000256" key="9">
    <source>
        <dbReference type="SAM" id="Phobius"/>
    </source>
</evidence>
<dbReference type="InterPro" id="IPR011712">
    <property type="entry name" value="Sig_transdc_His_kin_sub3_dim/P"/>
</dbReference>
<dbReference type="Proteomes" id="UP000184440">
    <property type="component" value="Unassembled WGS sequence"/>
</dbReference>
<dbReference type="GO" id="GO:0000155">
    <property type="term" value="F:phosphorelay sensor kinase activity"/>
    <property type="evidence" value="ECO:0007669"/>
    <property type="project" value="InterPro"/>
</dbReference>
<evidence type="ECO:0000256" key="1">
    <source>
        <dbReference type="ARBA" id="ARBA00000085"/>
    </source>
</evidence>
<keyword evidence="9" id="KW-0472">Membrane</keyword>
<keyword evidence="4" id="KW-0808">Transferase</keyword>
<keyword evidence="5" id="KW-0547">Nucleotide-binding</keyword>
<dbReference type="GO" id="GO:0046983">
    <property type="term" value="F:protein dimerization activity"/>
    <property type="evidence" value="ECO:0007669"/>
    <property type="project" value="InterPro"/>
</dbReference>
<dbReference type="AlphaFoldDB" id="A0A1M7R821"/>
<keyword evidence="12" id="KW-1185">Reference proteome</keyword>
<feature type="transmembrane region" description="Helical" evidence="9">
    <location>
        <begin position="136"/>
        <end position="159"/>
    </location>
</feature>
<evidence type="ECO:0000256" key="8">
    <source>
        <dbReference type="ARBA" id="ARBA00023012"/>
    </source>
</evidence>
<dbReference type="InterPro" id="IPR050482">
    <property type="entry name" value="Sensor_HK_TwoCompSys"/>
</dbReference>
<keyword evidence="8" id="KW-0902">Two-component regulatory system</keyword>
<dbReference type="RefSeq" id="WP_073260454.1">
    <property type="nucleotide sequence ID" value="NZ_FRCS01000008.1"/>
</dbReference>
<gene>
    <name evidence="11" type="ORF">SAMN05443668_108214</name>
</gene>
<feature type="transmembrane region" description="Helical" evidence="9">
    <location>
        <begin position="54"/>
        <end position="74"/>
    </location>
</feature>
<evidence type="ECO:0000256" key="6">
    <source>
        <dbReference type="ARBA" id="ARBA00022777"/>
    </source>
</evidence>
<accession>A0A1M7R821</accession>
<dbReference type="OrthoDB" id="227596at2"/>
<feature type="domain" description="Signal transduction histidine kinase subgroup 3 dimerisation and phosphoacceptor" evidence="10">
    <location>
        <begin position="178"/>
        <end position="240"/>
    </location>
</feature>
<proteinExistence type="predicted"/>
<evidence type="ECO:0000256" key="7">
    <source>
        <dbReference type="ARBA" id="ARBA00022840"/>
    </source>
</evidence>
<feature type="transmembrane region" description="Helical" evidence="9">
    <location>
        <begin position="105"/>
        <end position="124"/>
    </location>
</feature>
<dbReference type="EC" id="2.7.13.3" evidence="2"/>
<dbReference type="SUPFAM" id="SSF55874">
    <property type="entry name" value="ATPase domain of HSP90 chaperone/DNA topoisomerase II/histidine kinase"/>
    <property type="match status" value="1"/>
</dbReference>
<evidence type="ECO:0000256" key="3">
    <source>
        <dbReference type="ARBA" id="ARBA00022553"/>
    </source>
</evidence>
<keyword evidence="9" id="KW-0812">Transmembrane</keyword>
<evidence type="ECO:0000259" key="10">
    <source>
        <dbReference type="Pfam" id="PF07730"/>
    </source>
</evidence>
<evidence type="ECO:0000256" key="5">
    <source>
        <dbReference type="ARBA" id="ARBA00022741"/>
    </source>
</evidence>
<organism evidence="11 12">
    <name type="scientific">Cryptosporangium aurantiacum</name>
    <dbReference type="NCBI Taxonomy" id="134849"/>
    <lineage>
        <taxon>Bacteria</taxon>
        <taxon>Bacillati</taxon>
        <taxon>Actinomycetota</taxon>
        <taxon>Actinomycetes</taxon>
        <taxon>Cryptosporangiales</taxon>
        <taxon>Cryptosporangiaceae</taxon>
        <taxon>Cryptosporangium</taxon>
    </lineage>
</organism>
<evidence type="ECO:0000313" key="12">
    <source>
        <dbReference type="Proteomes" id="UP000184440"/>
    </source>
</evidence>
<dbReference type="PANTHER" id="PTHR24421">
    <property type="entry name" value="NITRATE/NITRITE SENSOR PROTEIN NARX-RELATED"/>
    <property type="match status" value="1"/>
</dbReference>
<dbReference type="Gene3D" id="3.30.565.10">
    <property type="entry name" value="Histidine kinase-like ATPase, C-terminal domain"/>
    <property type="match status" value="1"/>
</dbReference>
<dbReference type="GO" id="GO:0005524">
    <property type="term" value="F:ATP binding"/>
    <property type="evidence" value="ECO:0007669"/>
    <property type="project" value="UniProtKB-KW"/>
</dbReference>
<dbReference type="Pfam" id="PF07730">
    <property type="entry name" value="HisKA_3"/>
    <property type="match status" value="1"/>
</dbReference>